<keyword evidence="2" id="KW-1185">Reference proteome</keyword>
<dbReference type="InterPro" id="IPR011989">
    <property type="entry name" value="ARM-like"/>
</dbReference>
<dbReference type="VEuPathDB" id="TrichDB:TVAG_172200"/>
<accession>A2DEX1</accession>
<reference evidence="1" key="1">
    <citation type="submission" date="2006-10" db="EMBL/GenBank/DDBJ databases">
        <authorList>
            <person name="Amadeo P."/>
            <person name="Zhao Q."/>
            <person name="Wortman J."/>
            <person name="Fraser-Liggett C."/>
            <person name="Carlton J."/>
        </authorList>
    </citation>
    <scope>NUCLEOTIDE SEQUENCE</scope>
    <source>
        <strain evidence="1">G3</strain>
    </source>
</reference>
<dbReference type="AlphaFoldDB" id="A2DEX1"/>
<dbReference type="VEuPathDB" id="TrichDB:TVAGG3_0530740"/>
<proteinExistence type="predicted"/>
<evidence type="ECO:0008006" key="3">
    <source>
        <dbReference type="Google" id="ProtNLM"/>
    </source>
</evidence>
<gene>
    <name evidence="1" type="ORF">TVAG_172200</name>
</gene>
<dbReference type="KEGG" id="tva:5466503"/>
<dbReference type="Gene3D" id="1.25.10.10">
    <property type="entry name" value="Leucine-rich Repeat Variant"/>
    <property type="match status" value="1"/>
</dbReference>
<dbReference type="InterPro" id="IPR016024">
    <property type="entry name" value="ARM-type_fold"/>
</dbReference>
<dbReference type="SUPFAM" id="SSF48371">
    <property type="entry name" value="ARM repeat"/>
    <property type="match status" value="1"/>
</dbReference>
<evidence type="ECO:0000313" key="1">
    <source>
        <dbReference type="EMBL" id="EAY20963.1"/>
    </source>
</evidence>
<sequence>MPPKTDAEKKNLPVVNDDKSLNYANFNQRSTSTDVDYIVFLLQDLTKKINENQYIKFNAEHHFKLFFTRLQDRFSLKNPAGLIDDAVNCLTAMARYIDINYFEQFCNKVYEFILLDNLKGETGLITCRNIFAHCNEYEKDRLKTMFKVFGSSKIDQILSMPFETNNKYKFLHFINSFAVVVETKPELFTEEEIEQIVDKATARISRHTDVIQIVEGFLGIIKNLSKFIQPNTLNYIFNDFAKREENIKNFSTYLVLSSLIETAPTKLSNYVKDVMELLIDYISKNFDGLMAEDPDATLIANSTKILKSIAILVNTFPATTKQFEEKLYEFAINFSSILFETISVEEADESDEEDIDDDEIFGDANLEVTALDAGSNEMSSNKGSKIRAVSFELLQALLNQDKSNYISYIAGSPDILENAIIDIDPVVELEAFKLLLQTEMIINSGIQVPKELSDELPQIHENMLNAVRFATSNVHFANIVEISAKIVPYLQDFDEDFALKFLDGALQHFGDESSRQVCTLIVAISQRCLTENIVNAISIFVENADEFKNYSILPIISMFESVLIMKPTYNEELASIAEFLISKEESKELFVNSINALAIFAVLYSEEEITKTIVELFVKSLGNMFAMLRLSGAFTLIASTKPELLQPHAKQLSEFIINCLKQKSDTGVHMRGLYAFEYCGKINGFETSKVTTQAIESITSNDAQIRSLALKNVLKYKEESMNNAIHNSIKEALTKPNNKNFLESASEFYFGCQSQNYFDELIKLAPADLPVVIGKALSEQSAEQFIGKDDSLSIRILGYYALKADISNNSKLVDHLFGLTAQNSENSIAASYSIGLAAVKSASILNKLISQSKDANTRQSALTALAAFAEHVSESKVDDKLLEEIFGFFKGFNDNDKNARTCSQSISYIIEVSDAILEKIFEFPSQITFHALALYFPRIKCEKKASQVVEKALKHINPEKPLLTAHILSVLVENAKLEGGEKVIIDNFAKIESCAKFNNSHIEEQTVGDMLLKIDVGQHMRATAVSLLTIVVDKAADYEFAKRFTDITCMALADPKPDVSIKAITLLKRLAFVNGIALQEAEDDKPFKALLSLEKNLMSQADQKDVLDQSIKLEKAQIENYVIDATAALAIAHVNSQEFKEFKTRFDDSDEFQQALNEEKSLKLQSAAKESSALYKFMTEFAPEIALIFKD</sequence>
<dbReference type="EMBL" id="DS113193">
    <property type="protein sequence ID" value="EAY20963.1"/>
    <property type="molecule type" value="Genomic_DNA"/>
</dbReference>
<dbReference type="Proteomes" id="UP000001542">
    <property type="component" value="Unassembled WGS sequence"/>
</dbReference>
<reference evidence="1" key="2">
    <citation type="journal article" date="2007" name="Science">
        <title>Draft genome sequence of the sexually transmitted pathogen Trichomonas vaginalis.</title>
        <authorList>
            <person name="Carlton J.M."/>
            <person name="Hirt R.P."/>
            <person name="Silva J.C."/>
            <person name="Delcher A.L."/>
            <person name="Schatz M."/>
            <person name="Zhao Q."/>
            <person name="Wortman J.R."/>
            <person name="Bidwell S.L."/>
            <person name="Alsmark U.C.M."/>
            <person name="Besteiro S."/>
            <person name="Sicheritz-Ponten T."/>
            <person name="Noel C.J."/>
            <person name="Dacks J.B."/>
            <person name="Foster P.G."/>
            <person name="Simillion C."/>
            <person name="Van de Peer Y."/>
            <person name="Miranda-Saavedra D."/>
            <person name="Barton G.J."/>
            <person name="Westrop G.D."/>
            <person name="Mueller S."/>
            <person name="Dessi D."/>
            <person name="Fiori P.L."/>
            <person name="Ren Q."/>
            <person name="Paulsen I."/>
            <person name="Zhang H."/>
            <person name="Bastida-Corcuera F.D."/>
            <person name="Simoes-Barbosa A."/>
            <person name="Brown M.T."/>
            <person name="Hayes R.D."/>
            <person name="Mukherjee M."/>
            <person name="Okumura C.Y."/>
            <person name="Schneider R."/>
            <person name="Smith A.J."/>
            <person name="Vanacova S."/>
            <person name="Villalvazo M."/>
            <person name="Haas B.J."/>
            <person name="Pertea M."/>
            <person name="Feldblyum T.V."/>
            <person name="Utterback T.R."/>
            <person name="Shu C.L."/>
            <person name="Osoegawa K."/>
            <person name="de Jong P.J."/>
            <person name="Hrdy I."/>
            <person name="Horvathova L."/>
            <person name="Zubacova Z."/>
            <person name="Dolezal P."/>
            <person name="Malik S.B."/>
            <person name="Logsdon J.M. Jr."/>
            <person name="Henze K."/>
            <person name="Gupta A."/>
            <person name="Wang C.C."/>
            <person name="Dunne R.L."/>
            <person name="Upcroft J.A."/>
            <person name="Upcroft P."/>
            <person name="White O."/>
            <person name="Salzberg S.L."/>
            <person name="Tang P."/>
            <person name="Chiu C.-H."/>
            <person name="Lee Y.-S."/>
            <person name="Embley T.M."/>
            <person name="Coombs G.H."/>
            <person name="Mottram J.C."/>
            <person name="Tachezy J."/>
            <person name="Fraser-Liggett C.M."/>
            <person name="Johnson P.J."/>
        </authorList>
    </citation>
    <scope>NUCLEOTIDE SEQUENCE [LARGE SCALE GENOMIC DNA]</scope>
    <source>
        <strain evidence="1">G3</strain>
    </source>
</reference>
<name>A2DEX1_TRIV3</name>
<evidence type="ECO:0000313" key="2">
    <source>
        <dbReference type="Proteomes" id="UP000001542"/>
    </source>
</evidence>
<organism evidence="1 2">
    <name type="scientific">Trichomonas vaginalis (strain ATCC PRA-98 / G3)</name>
    <dbReference type="NCBI Taxonomy" id="412133"/>
    <lineage>
        <taxon>Eukaryota</taxon>
        <taxon>Metamonada</taxon>
        <taxon>Parabasalia</taxon>
        <taxon>Trichomonadida</taxon>
        <taxon>Trichomonadidae</taxon>
        <taxon>Trichomonas</taxon>
    </lineage>
</organism>
<dbReference type="RefSeq" id="XP_001581949.1">
    <property type="nucleotide sequence ID" value="XM_001581899.1"/>
</dbReference>
<dbReference type="InParanoid" id="A2DEX1"/>
<protein>
    <recommendedName>
        <fullName evidence="3">TATA-binding protein interacting (TIP20) domain-containing protein</fullName>
    </recommendedName>
</protein>